<keyword evidence="2" id="KW-1185">Reference proteome</keyword>
<dbReference type="PANTHER" id="PTHR39441:SF1">
    <property type="entry name" value="DUF2252 DOMAIN-CONTAINING PROTEIN"/>
    <property type="match status" value="1"/>
</dbReference>
<dbReference type="PANTHER" id="PTHR39441">
    <property type="entry name" value="DUF2252 DOMAIN-CONTAINING PROTEIN"/>
    <property type="match status" value="1"/>
</dbReference>
<accession>A0A246JH48</accession>
<organism evidence="1 2">
    <name type="scientific">Roseateles aquatilis</name>
    <dbReference type="NCBI Taxonomy" id="431061"/>
    <lineage>
        <taxon>Bacteria</taxon>
        <taxon>Pseudomonadati</taxon>
        <taxon>Pseudomonadota</taxon>
        <taxon>Betaproteobacteria</taxon>
        <taxon>Burkholderiales</taxon>
        <taxon>Sphaerotilaceae</taxon>
        <taxon>Roseateles</taxon>
    </lineage>
</organism>
<reference evidence="1 2" key="1">
    <citation type="journal article" date="2008" name="Int. J. Syst. Evol. Microbiol.">
        <title>Description of Roseateles aquatilis sp. nov. and Roseateles terrae sp. nov., in the class Betaproteobacteria, and emended description of the genus Roseateles.</title>
        <authorList>
            <person name="Gomila M."/>
            <person name="Bowien B."/>
            <person name="Falsen E."/>
            <person name="Moore E.R."/>
            <person name="Lalucat J."/>
        </authorList>
    </citation>
    <scope>NUCLEOTIDE SEQUENCE [LARGE SCALE GENOMIC DNA]</scope>
    <source>
        <strain evidence="1 2">CCUG 48205</strain>
    </source>
</reference>
<proteinExistence type="predicted"/>
<dbReference type="InterPro" id="IPR018721">
    <property type="entry name" value="DUF2252"/>
</dbReference>
<dbReference type="Pfam" id="PF10009">
    <property type="entry name" value="DUF2252"/>
    <property type="match status" value="1"/>
</dbReference>
<gene>
    <name evidence="1" type="ORF">CDN99_05620</name>
</gene>
<dbReference type="InterPro" id="IPR011009">
    <property type="entry name" value="Kinase-like_dom_sf"/>
</dbReference>
<name>A0A246JH48_9BURK</name>
<dbReference type="OrthoDB" id="1491115at2"/>
<protein>
    <recommendedName>
        <fullName evidence="3">DUF2252 domain-containing protein</fullName>
    </recommendedName>
</protein>
<evidence type="ECO:0008006" key="3">
    <source>
        <dbReference type="Google" id="ProtNLM"/>
    </source>
</evidence>
<sequence>MTQGRAALNVVRRIQTFNAGRDPERLQLKYQALRGSTFRFLRGTCHLFYERLPRGDVFKTAPAVWVCGDLHLENVGSYKADNRLTYFDLNDFDEAALAPASFDLVRYLSSIRIAAEELAIGPDDAQALCQRFLDAYAGALAAGKAYWVERDTASGLVRDLLEGLRGRQRAAFLDARSAMGKGRQRVLKIDGKRALPVSPVQRELITAFMHGFAHSQPNASFYKVLDVARRIAGTGSLGVDRYAILVEGKGSPDGNYLLDLKQALPSCLIPHLRLPQPAWSTEACRVVALQRREQAVSMAFLQPVMMDDRPYVLRGLQPSEDRVALSGSPRGRAGLADLVEVTGRIVAWAQLRSAGRQGSATADELIDFARKRKWKAQLLDASQECVARLHEDATIYNEAFDDGAFRV</sequence>
<dbReference type="AlphaFoldDB" id="A0A246JH48"/>
<dbReference type="Proteomes" id="UP000197468">
    <property type="component" value="Unassembled WGS sequence"/>
</dbReference>
<comment type="caution">
    <text evidence="1">The sequence shown here is derived from an EMBL/GenBank/DDBJ whole genome shotgun (WGS) entry which is preliminary data.</text>
</comment>
<dbReference type="SUPFAM" id="SSF56112">
    <property type="entry name" value="Protein kinase-like (PK-like)"/>
    <property type="match status" value="1"/>
</dbReference>
<evidence type="ECO:0000313" key="1">
    <source>
        <dbReference type="EMBL" id="OWQ91850.1"/>
    </source>
</evidence>
<evidence type="ECO:0000313" key="2">
    <source>
        <dbReference type="Proteomes" id="UP000197468"/>
    </source>
</evidence>
<dbReference type="EMBL" id="NIOF01000002">
    <property type="protein sequence ID" value="OWQ91850.1"/>
    <property type="molecule type" value="Genomic_DNA"/>
</dbReference>